<comment type="caution">
    <text evidence="2">The sequence shown here is derived from an EMBL/GenBank/DDBJ whole genome shotgun (WGS) entry which is preliminary data.</text>
</comment>
<reference evidence="2 3" key="1">
    <citation type="journal article" date="2019" name="Int. J. Syst. Evol. Microbiol.">
        <title>The Global Catalogue of Microorganisms (GCM) 10K type strain sequencing project: providing services to taxonomists for standard genome sequencing and annotation.</title>
        <authorList>
            <consortium name="The Broad Institute Genomics Platform"/>
            <consortium name="The Broad Institute Genome Sequencing Center for Infectious Disease"/>
            <person name="Wu L."/>
            <person name="Ma J."/>
        </authorList>
    </citation>
    <scope>NUCLEOTIDE SEQUENCE [LARGE SCALE GENOMIC DNA]</scope>
    <source>
        <strain evidence="2 3">JCM 15309</strain>
    </source>
</reference>
<feature type="compositionally biased region" description="Polar residues" evidence="1">
    <location>
        <begin position="49"/>
        <end position="59"/>
    </location>
</feature>
<evidence type="ECO:0000256" key="1">
    <source>
        <dbReference type="SAM" id="MobiDB-lite"/>
    </source>
</evidence>
<feature type="compositionally biased region" description="Basic and acidic residues" evidence="1">
    <location>
        <begin position="66"/>
        <end position="80"/>
    </location>
</feature>
<feature type="region of interest" description="Disordered" evidence="1">
    <location>
        <begin position="38"/>
        <end position="80"/>
    </location>
</feature>
<protein>
    <submittedName>
        <fullName evidence="2">Uncharacterized protein</fullName>
    </submittedName>
</protein>
<evidence type="ECO:0000313" key="2">
    <source>
        <dbReference type="EMBL" id="GAA1969218.1"/>
    </source>
</evidence>
<proteinExistence type="predicted"/>
<gene>
    <name evidence="2" type="ORF">GCM10009798_32270</name>
</gene>
<name>A0ABN2RHX1_9ACTN</name>
<organism evidence="2 3">
    <name type="scientific">Nocardioides panacihumi</name>
    <dbReference type="NCBI Taxonomy" id="400774"/>
    <lineage>
        <taxon>Bacteria</taxon>
        <taxon>Bacillati</taxon>
        <taxon>Actinomycetota</taxon>
        <taxon>Actinomycetes</taxon>
        <taxon>Propionibacteriales</taxon>
        <taxon>Nocardioidaceae</taxon>
        <taxon>Nocardioides</taxon>
    </lineage>
</organism>
<keyword evidence="3" id="KW-1185">Reference proteome</keyword>
<dbReference type="Proteomes" id="UP001500571">
    <property type="component" value="Unassembled WGS sequence"/>
</dbReference>
<dbReference type="EMBL" id="BAAAPB010000004">
    <property type="protein sequence ID" value="GAA1969218.1"/>
    <property type="molecule type" value="Genomic_DNA"/>
</dbReference>
<evidence type="ECO:0000313" key="3">
    <source>
        <dbReference type="Proteomes" id="UP001500571"/>
    </source>
</evidence>
<accession>A0ABN2RHX1</accession>
<sequence>MAKVRSFRDPSGSARRFTSRPVVAGVAVGEMTLMRDPFDFPLGDESGKPLQQASRTLGSLPSGWWRDQHPSGRPDGHPQI</sequence>